<keyword evidence="3" id="KW-1185">Reference proteome</keyword>
<proteinExistence type="predicted"/>
<sequence length="98" mass="10225">MSDKTPKSQSPSGAEPHNDYGVKDSSQKSDPTPTSDSQDIDPRSQSPSGAEPHNSYGTAESGSGGDSAPEAPNTKDAFKEEISQGTDKKRADSGRSKL</sequence>
<accession>A0ABR0KH64</accession>
<name>A0ABR0KH64_9EURO</name>
<protein>
    <submittedName>
        <fullName evidence="2">Uncharacterized protein</fullName>
    </submittedName>
</protein>
<feature type="compositionally biased region" description="Basic and acidic residues" evidence="1">
    <location>
        <begin position="76"/>
        <end position="98"/>
    </location>
</feature>
<gene>
    <name evidence="2" type="ORF">LTR24_002777</name>
</gene>
<feature type="compositionally biased region" description="Basic and acidic residues" evidence="1">
    <location>
        <begin position="16"/>
        <end position="27"/>
    </location>
</feature>
<feature type="region of interest" description="Disordered" evidence="1">
    <location>
        <begin position="1"/>
        <end position="98"/>
    </location>
</feature>
<feature type="compositionally biased region" description="Polar residues" evidence="1">
    <location>
        <begin position="28"/>
        <end position="48"/>
    </location>
</feature>
<comment type="caution">
    <text evidence="2">The sequence shown here is derived from an EMBL/GenBank/DDBJ whole genome shotgun (WGS) entry which is preliminary data.</text>
</comment>
<reference evidence="2 3" key="1">
    <citation type="submission" date="2023-08" db="EMBL/GenBank/DDBJ databases">
        <title>Black Yeasts Isolated from many extreme environments.</title>
        <authorList>
            <person name="Coleine C."/>
            <person name="Stajich J.E."/>
            <person name="Selbmann L."/>
        </authorList>
    </citation>
    <scope>NUCLEOTIDE SEQUENCE [LARGE SCALE GENOMIC DNA]</scope>
    <source>
        <strain evidence="2 3">CCFEE 5885</strain>
    </source>
</reference>
<organism evidence="2 3">
    <name type="scientific">Lithohypha guttulata</name>
    <dbReference type="NCBI Taxonomy" id="1690604"/>
    <lineage>
        <taxon>Eukaryota</taxon>
        <taxon>Fungi</taxon>
        <taxon>Dikarya</taxon>
        <taxon>Ascomycota</taxon>
        <taxon>Pezizomycotina</taxon>
        <taxon>Eurotiomycetes</taxon>
        <taxon>Chaetothyriomycetidae</taxon>
        <taxon>Chaetothyriales</taxon>
        <taxon>Trichomeriaceae</taxon>
        <taxon>Lithohypha</taxon>
    </lineage>
</organism>
<evidence type="ECO:0000313" key="2">
    <source>
        <dbReference type="EMBL" id="KAK5096077.1"/>
    </source>
</evidence>
<evidence type="ECO:0000313" key="3">
    <source>
        <dbReference type="Proteomes" id="UP001345013"/>
    </source>
</evidence>
<dbReference type="Proteomes" id="UP001345013">
    <property type="component" value="Unassembled WGS sequence"/>
</dbReference>
<evidence type="ECO:0000256" key="1">
    <source>
        <dbReference type="SAM" id="MobiDB-lite"/>
    </source>
</evidence>
<dbReference type="EMBL" id="JAVRRG010000024">
    <property type="protein sequence ID" value="KAK5096077.1"/>
    <property type="molecule type" value="Genomic_DNA"/>
</dbReference>